<dbReference type="GO" id="GO:0005737">
    <property type="term" value="C:cytoplasm"/>
    <property type="evidence" value="ECO:0007669"/>
    <property type="project" value="UniProtKB-SubCell"/>
</dbReference>
<dbReference type="Pfam" id="PF03462">
    <property type="entry name" value="PCRF"/>
    <property type="match status" value="1"/>
</dbReference>
<dbReference type="Proteomes" id="UP000321934">
    <property type="component" value="Chromosome"/>
</dbReference>
<dbReference type="InterPro" id="IPR045853">
    <property type="entry name" value="Pep_chain_release_fac_I_sf"/>
</dbReference>
<comment type="function">
    <text evidence="4">Peptide chain release factor 2 directs the termination of translation in response to the peptide chain termination codons UGA and UAA.</text>
</comment>
<comment type="PTM">
    <text evidence="4">Methylated by PrmC. Methylation increases the termination efficiency of RF2.</text>
</comment>
<evidence type="ECO:0000256" key="1">
    <source>
        <dbReference type="ARBA" id="ARBA00010835"/>
    </source>
</evidence>
<evidence type="ECO:0000313" key="8">
    <source>
        <dbReference type="Proteomes" id="UP000321934"/>
    </source>
</evidence>
<gene>
    <name evidence="4" type="primary">prfB</name>
    <name evidence="7" type="ORF">Deia_00843</name>
</gene>
<keyword evidence="3 4" id="KW-0648">Protein biosynthesis</keyword>
<keyword evidence="8" id="KW-1185">Reference proteome</keyword>
<dbReference type="HAMAP" id="MF_00094">
    <property type="entry name" value="Rel_fac_2"/>
    <property type="match status" value="1"/>
</dbReference>
<evidence type="ECO:0000256" key="3">
    <source>
        <dbReference type="ARBA" id="ARBA00022917"/>
    </source>
</evidence>
<protein>
    <recommendedName>
        <fullName evidence="4 5">Peptide chain release factor 2</fullName>
        <shortName evidence="4">RF-2</shortName>
    </recommendedName>
</protein>
<keyword evidence="4" id="KW-0963">Cytoplasm</keyword>
<dbReference type="Pfam" id="PF00472">
    <property type="entry name" value="RF-1"/>
    <property type="match status" value="1"/>
</dbReference>
<sequence>MESSYNALFSDISGSLISIEKILRVRDVQAEIVCIEGEIEKSWQDHVLFAKLSQRKNSLERKIADFIRIKGEFDAIVDLASVASEAEINEFTFELSKLQKQVEKMKIMSNFQGETDICGAFLEINSGAGGTDSQDWAQMMLRMYTMWADIEKFKYEIVDSLEGEEAGIKSVTVKITGDFAYGWLKGEIGVHRLVRISPFNSNDKRQTSFASVFAYPIIDDKIEINISESDIKVDTYRSSGAGGQHVNKTESAVRITHIPSGIVVACQVQRSQVQNRSEAMNMLKSRLYEEQMRKKMADQDKINESKMDISFGSQIRNYVLHPYQLVKDTRSNFETANTRAFLDGEIKECMESVIVAMSEDK</sequence>
<dbReference type="GO" id="GO:0016149">
    <property type="term" value="F:translation release factor activity, codon specific"/>
    <property type="evidence" value="ECO:0007669"/>
    <property type="project" value="UniProtKB-UniRule"/>
</dbReference>
<dbReference type="Gene3D" id="3.30.70.1660">
    <property type="match status" value="1"/>
</dbReference>
<evidence type="ECO:0000313" key="7">
    <source>
        <dbReference type="EMBL" id="QED23630.1"/>
    </source>
</evidence>
<dbReference type="PROSITE" id="PS00745">
    <property type="entry name" value="RF_PROK_I"/>
    <property type="match status" value="1"/>
</dbReference>
<proteinExistence type="inferred from homology"/>
<name>A0A5B8XEF9_9RICK</name>
<accession>A0A5B8XEF9</accession>
<organism evidence="7 8">
    <name type="scientific">Candidatus Deianiraea vastatrix</name>
    <dbReference type="NCBI Taxonomy" id="2163644"/>
    <lineage>
        <taxon>Bacteria</taxon>
        <taxon>Pseudomonadati</taxon>
        <taxon>Pseudomonadota</taxon>
        <taxon>Alphaproteobacteria</taxon>
        <taxon>Rickettsiales</taxon>
        <taxon>Candidatus Deianiraeaceae</taxon>
        <taxon>Candidatus Deianiraea</taxon>
    </lineage>
</organism>
<dbReference type="RefSeq" id="WP_146820894.1">
    <property type="nucleotide sequence ID" value="NZ_CP029077.1"/>
</dbReference>
<dbReference type="InterPro" id="IPR000352">
    <property type="entry name" value="Pep_chain_release_fac_I"/>
</dbReference>
<evidence type="ECO:0000256" key="2">
    <source>
        <dbReference type="ARBA" id="ARBA00022481"/>
    </source>
</evidence>
<feature type="domain" description="Prokaryotic-type class I peptide chain release factors" evidence="6">
    <location>
        <begin position="237"/>
        <end position="253"/>
    </location>
</feature>
<reference evidence="7 8" key="1">
    <citation type="journal article" date="2019" name="ISME J.">
        <title>Deianiraea, an extracellular bacterium associated with the ciliate Paramecium, suggests an alternative scenario for the evolution of Rickettsiales.</title>
        <authorList>
            <person name="Castelli M."/>
            <person name="Sabaneyeva E."/>
            <person name="Lanzoni O."/>
            <person name="Lebedeva N."/>
            <person name="Floriano A.M."/>
            <person name="Gaiarsa S."/>
            <person name="Benken K."/>
            <person name="Modeo L."/>
            <person name="Bandi C."/>
            <person name="Potekhin A."/>
            <person name="Sassera D."/>
            <person name="Petroni G."/>
        </authorList>
    </citation>
    <scope>NUCLEOTIDE SEQUENCE [LARGE SCALE GENOMIC DNA]</scope>
    <source>
        <strain evidence="7">CyL4-1</strain>
    </source>
</reference>
<dbReference type="InterPro" id="IPR004374">
    <property type="entry name" value="PrfB"/>
</dbReference>
<evidence type="ECO:0000256" key="4">
    <source>
        <dbReference type="HAMAP-Rule" id="MF_00094"/>
    </source>
</evidence>
<dbReference type="InterPro" id="IPR005139">
    <property type="entry name" value="PCRF"/>
</dbReference>
<dbReference type="SMART" id="SM00937">
    <property type="entry name" value="PCRF"/>
    <property type="match status" value="1"/>
</dbReference>
<feature type="modified residue" description="N5-methylglutamine" evidence="4">
    <location>
        <position position="244"/>
    </location>
</feature>
<dbReference type="EMBL" id="CP029077">
    <property type="protein sequence ID" value="QED23630.1"/>
    <property type="molecule type" value="Genomic_DNA"/>
</dbReference>
<dbReference type="AlphaFoldDB" id="A0A5B8XEF9"/>
<comment type="subcellular location">
    <subcellularLocation>
        <location evidence="4">Cytoplasm</location>
    </subcellularLocation>
</comment>
<dbReference type="Gene3D" id="1.20.58.410">
    <property type="entry name" value="Release factor"/>
    <property type="match status" value="1"/>
</dbReference>
<dbReference type="NCBIfam" id="TIGR00020">
    <property type="entry name" value="prfB"/>
    <property type="match status" value="1"/>
</dbReference>
<evidence type="ECO:0000256" key="5">
    <source>
        <dbReference type="NCBIfam" id="TIGR00020"/>
    </source>
</evidence>
<dbReference type="FunFam" id="3.30.160.20:FF:000010">
    <property type="entry name" value="Peptide chain release factor 2"/>
    <property type="match status" value="1"/>
</dbReference>
<comment type="similarity">
    <text evidence="1 4">Belongs to the prokaryotic/mitochondrial release factor family.</text>
</comment>
<dbReference type="SUPFAM" id="SSF75620">
    <property type="entry name" value="Release factor"/>
    <property type="match status" value="1"/>
</dbReference>
<dbReference type="Gene3D" id="3.30.160.20">
    <property type="match status" value="1"/>
</dbReference>
<dbReference type="OrthoDB" id="9806673at2"/>
<keyword evidence="2 4" id="KW-0488">Methylation</keyword>
<dbReference type="PANTHER" id="PTHR43116">
    <property type="entry name" value="PEPTIDE CHAIN RELEASE FACTOR 2"/>
    <property type="match status" value="1"/>
</dbReference>
<dbReference type="PANTHER" id="PTHR43116:SF3">
    <property type="entry name" value="CLASS I PEPTIDE CHAIN RELEASE FACTOR"/>
    <property type="match status" value="1"/>
</dbReference>
<evidence type="ECO:0000259" key="6">
    <source>
        <dbReference type="PROSITE" id="PS00745"/>
    </source>
</evidence>